<evidence type="ECO:0000313" key="2">
    <source>
        <dbReference type="EMBL" id="ARQ12294.1"/>
    </source>
</evidence>
<accession>A0AAN1BJC6</accession>
<evidence type="ECO:0000256" key="1">
    <source>
        <dbReference type="SAM" id="MobiDB-lite"/>
    </source>
</evidence>
<protein>
    <submittedName>
        <fullName evidence="2">Uncharacterized protein</fullName>
    </submittedName>
</protein>
<organism evidence="2 3">
    <name type="scientific">Rhizobium etli</name>
    <dbReference type="NCBI Taxonomy" id="29449"/>
    <lineage>
        <taxon>Bacteria</taxon>
        <taxon>Pseudomonadati</taxon>
        <taxon>Pseudomonadota</taxon>
        <taxon>Alphaproteobacteria</taxon>
        <taxon>Hyphomicrobiales</taxon>
        <taxon>Rhizobiaceae</taxon>
        <taxon>Rhizobium/Agrobacterium group</taxon>
        <taxon>Rhizobium</taxon>
    </lineage>
</organism>
<keyword evidence="2" id="KW-0614">Plasmid</keyword>
<evidence type="ECO:0000313" key="3">
    <source>
        <dbReference type="Proteomes" id="UP000194159"/>
    </source>
</evidence>
<feature type="region of interest" description="Disordered" evidence="1">
    <location>
        <begin position="39"/>
        <end position="58"/>
    </location>
</feature>
<dbReference type="AlphaFoldDB" id="A0AAN1BJC6"/>
<proteinExistence type="predicted"/>
<gene>
    <name evidence="2" type="ORF">NXC12_PA00057</name>
</gene>
<name>A0AAN1BJC6_RHIET</name>
<reference evidence="2 3" key="1">
    <citation type="submission" date="2017-04" db="EMBL/GenBank/DDBJ databases">
        <title>Complete genome sequences of Rhizobium genomic linages associated to common bean (phaseolus vulgaris).</title>
        <authorList>
            <person name="Santamaria R.I."/>
            <person name="Bustos P."/>
            <person name="Perez-Carrascal O."/>
            <person name="Martinez-Flores I."/>
            <person name="Juarez S."/>
            <person name="Lozano L."/>
            <person name="Miranda F."/>
            <person name="Vinuesa P."/>
            <person name="Martinez-Romero E."/>
            <person name="Cevallos M.A."/>
            <person name="Romero D."/>
            <person name="Davila G."/>
            <person name="Gonzalez V."/>
        </authorList>
    </citation>
    <scope>NUCLEOTIDE SEQUENCE [LARGE SCALE GENOMIC DNA]</scope>
    <source>
        <strain evidence="2 3">NXC12</strain>
        <plasmid evidence="3">pretnxc12a</plasmid>
    </source>
</reference>
<dbReference type="Proteomes" id="UP000194159">
    <property type="component" value="Plasmid pRetNXC12a"/>
</dbReference>
<sequence length="58" mass="6253">MSSNVAPLEQQASRRVPVEVKEVIDDEVNKDVIEEGTFPSAFGSAPISEANYSTGRIS</sequence>
<geneLocation type="plasmid" evidence="3">
    <name>pretnxc12a</name>
</geneLocation>
<dbReference type="EMBL" id="CP020907">
    <property type="protein sequence ID" value="ARQ12294.1"/>
    <property type="molecule type" value="Genomic_DNA"/>
</dbReference>